<dbReference type="Pfam" id="PF08713">
    <property type="entry name" value="DNA_alkylation"/>
    <property type="match status" value="1"/>
</dbReference>
<comment type="caution">
    <text evidence="1">The sequence shown here is derived from an EMBL/GenBank/DDBJ whole genome shotgun (WGS) entry which is preliminary data.</text>
</comment>
<name>A0ABP7NR82_9ACTN</name>
<organism evidence="1 2">
    <name type="scientific">Gordonia caeni</name>
    <dbReference type="NCBI Taxonomy" id="1007097"/>
    <lineage>
        <taxon>Bacteria</taxon>
        <taxon>Bacillati</taxon>
        <taxon>Actinomycetota</taxon>
        <taxon>Actinomycetes</taxon>
        <taxon>Mycobacteriales</taxon>
        <taxon>Gordoniaceae</taxon>
        <taxon>Gordonia</taxon>
    </lineage>
</organism>
<reference evidence="2" key="1">
    <citation type="journal article" date="2019" name="Int. J. Syst. Evol. Microbiol.">
        <title>The Global Catalogue of Microorganisms (GCM) 10K type strain sequencing project: providing services to taxonomists for standard genome sequencing and annotation.</title>
        <authorList>
            <consortium name="The Broad Institute Genomics Platform"/>
            <consortium name="The Broad Institute Genome Sequencing Center for Infectious Disease"/>
            <person name="Wu L."/>
            <person name="Ma J."/>
        </authorList>
    </citation>
    <scope>NUCLEOTIDE SEQUENCE [LARGE SCALE GENOMIC DNA]</scope>
    <source>
        <strain evidence="2">JCM 16923</strain>
    </source>
</reference>
<dbReference type="Gene3D" id="1.25.10.90">
    <property type="match status" value="1"/>
</dbReference>
<dbReference type="PANTHER" id="PTHR34070:SF1">
    <property type="entry name" value="DNA ALKYLATION REPAIR PROTEIN"/>
    <property type="match status" value="1"/>
</dbReference>
<evidence type="ECO:0000313" key="2">
    <source>
        <dbReference type="Proteomes" id="UP001418444"/>
    </source>
</evidence>
<dbReference type="InterPro" id="IPR016024">
    <property type="entry name" value="ARM-type_fold"/>
</dbReference>
<dbReference type="SUPFAM" id="SSF48371">
    <property type="entry name" value="ARM repeat"/>
    <property type="match status" value="1"/>
</dbReference>
<protein>
    <submittedName>
        <fullName evidence="1">DNA alkylation repair protein</fullName>
    </submittedName>
</protein>
<dbReference type="PANTHER" id="PTHR34070">
    <property type="entry name" value="ARMADILLO-TYPE FOLD"/>
    <property type="match status" value="1"/>
</dbReference>
<sequence length="247" mass="27150">MNHAAAHLSPASRAGDIAAAVRALGDAERAAGQRRFFKTGPGEYGEGDVFAGVRVPVLRSVSKRLRGLDPPTVRTLLEHEIHEVRLLALLVLTLNADRAGDDERAAWVQLYRESARAGRVNNWDLVDVSADPILGVWLVAAGDHRELLDWAAADDLWQRRIGIVGTFAFIKAGLPQALLDVAPLVIADRRDLIQKAFGWMLREQGQRVDRALLLDYLDSHAGDMGRTALSYAAEHLTAAERAHYRSL</sequence>
<evidence type="ECO:0000313" key="1">
    <source>
        <dbReference type="EMBL" id="GAA3952535.1"/>
    </source>
</evidence>
<dbReference type="RefSeq" id="WP_344780900.1">
    <property type="nucleotide sequence ID" value="NZ_BAAAZW010000002.1"/>
</dbReference>
<accession>A0ABP7NR82</accession>
<dbReference type="EMBL" id="BAAAZW010000002">
    <property type="protein sequence ID" value="GAA3952535.1"/>
    <property type="molecule type" value="Genomic_DNA"/>
</dbReference>
<proteinExistence type="predicted"/>
<keyword evidence="2" id="KW-1185">Reference proteome</keyword>
<dbReference type="CDD" id="cd06561">
    <property type="entry name" value="AlkD_like"/>
    <property type="match status" value="1"/>
</dbReference>
<dbReference type="InterPro" id="IPR014825">
    <property type="entry name" value="DNA_alkylation"/>
</dbReference>
<dbReference type="Proteomes" id="UP001418444">
    <property type="component" value="Unassembled WGS sequence"/>
</dbReference>
<gene>
    <name evidence="1" type="ORF">GCM10022231_08290</name>
</gene>